<evidence type="ECO:0000313" key="1">
    <source>
        <dbReference type="EMBL" id="MBM3092705.1"/>
    </source>
</evidence>
<protein>
    <submittedName>
        <fullName evidence="1">Uncharacterized protein</fullName>
    </submittedName>
</protein>
<name>A0AAW4FNP9_9HYPH</name>
<keyword evidence="2" id="KW-1185">Reference proteome</keyword>
<comment type="caution">
    <text evidence="1">The sequence shown here is derived from an EMBL/GenBank/DDBJ whole genome shotgun (WGS) entry which is preliminary data.</text>
</comment>
<sequence>MRIAKTSGREGYHARNQHLGITRAATVSCCRTQKRVGQIGMTITHYTQYVRDLKTTIDQVREKPSLFERATIKLAICRNGYAYRSTERLQERSLVSEYKIGPVHSQALKHDDGTLSREEIEHFFKLPEVYAYSDLALTFDRSPLMNAHWDATIGLVDARVTSISGSAMRQRMLFIGFTDPVHAEFALQVDDALLVHNHRTGSQFFEWIDENCESPKDEMVSSGKPATTAKSEQRWSPLRIRWWSAGFASRQQRGRL</sequence>
<reference evidence="1 2" key="1">
    <citation type="submission" date="2020-01" db="EMBL/GenBank/DDBJ databases">
        <title>Draft genome assembly of Ensifer adhaerens T173.</title>
        <authorList>
            <person name="Craig J.E."/>
            <person name="Stinchcombe J.R."/>
        </authorList>
    </citation>
    <scope>NUCLEOTIDE SEQUENCE [LARGE SCALE GENOMIC DNA]</scope>
    <source>
        <strain evidence="1 2">T173</strain>
    </source>
</reference>
<organism evidence="1 2">
    <name type="scientific">Ensifer canadensis</name>
    <dbReference type="NCBI Taxonomy" id="555315"/>
    <lineage>
        <taxon>Bacteria</taxon>
        <taxon>Pseudomonadati</taxon>
        <taxon>Pseudomonadota</taxon>
        <taxon>Alphaproteobacteria</taxon>
        <taxon>Hyphomicrobiales</taxon>
        <taxon>Rhizobiaceae</taxon>
        <taxon>Sinorhizobium/Ensifer group</taxon>
        <taxon>Ensifer</taxon>
    </lineage>
</organism>
<proteinExistence type="predicted"/>
<dbReference type="EMBL" id="WXFA01000011">
    <property type="protein sequence ID" value="MBM3092705.1"/>
    <property type="molecule type" value="Genomic_DNA"/>
</dbReference>
<accession>A0AAW4FNP9</accession>
<dbReference type="RefSeq" id="WP_156585769.1">
    <property type="nucleotide sequence ID" value="NZ_WXFA01000011.1"/>
</dbReference>
<evidence type="ECO:0000313" key="2">
    <source>
        <dbReference type="Proteomes" id="UP000744980"/>
    </source>
</evidence>
<gene>
    <name evidence="1" type="ORF">GFB56_18085</name>
</gene>
<dbReference type="Proteomes" id="UP000744980">
    <property type="component" value="Unassembled WGS sequence"/>
</dbReference>
<dbReference type="AlphaFoldDB" id="A0AAW4FNP9"/>